<dbReference type="AlphaFoldDB" id="M7NJI0"/>
<evidence type="ECO:0000256" key="4">
    <source>
        <dbReference type="SAM" id="SignalP"/>
    </source>
</evidence>
<gene>
    <name evidence="6" type="ORF">ADICEAN_02890</name>
</gene>
<feature type="active site" description="Proton donor" evidence="1">
    <location>
        <position position="433"/>
    </location>
</feature>
<organism evidence="6 7">
    <name type="scientific">Cesiribacter andamanensis AMV16</name>
    <dbReference type="NCBI Taxonomy" id="1279009"/>
    <lineage>
        <taxon>Bacteria</taxon>
        <taxon>Pseudomonadati</taxon>
        <taxon>Bacteroidota</taxon>
        <taxon>Cytophagia</taxon>
        <taxon>Cytophagales</taxon>
        <taxon>Cesiribacteraceae</taxon>
        <taxon>Cesiribacter</taxon>
    </lineage>
</organism>
<dbReference type="CDD" id="cd09604">
    <property type="entry name" value="M1_APN_like"/>
    <property type="match status" value="1"/>
</dbReference>
<keyword evidence="6" id="KW-0378">Hydrolase</keyword>
<dbReference type="InterPro" id="IPR027268">
    <property type="entry name" value="Peptidase_M4/M1_CTD_sf"/>
</dbReference>
<keyword evidence="7" id="KW-1185">Reference proteome</keyword>
<dbReference type="GO" id="GO:0004177">
    <property type="term" value="F:aminopeptidase activity"/>
    <property type="evidence" value="ECO:0007669"/>
    <property type="project" value="UniProtKB-KW"/>
</dbReference>
<feature type="active site" description="Proton acceptor" evidence="1">
    <location>
        <position position="351"/>
    </location>
</feature>
<keyword evidence="2" id="KW-0862">Zinc</keyword>
<proteinExistence type="predicted"/>
<feature type="chain" id="PRO_5004082207" evidence="4">
    <location>
        <begin position="21"/>
        <end position="619"/>
    </location>
</feature>
<evidence type="ECO:0000313" key="6">
    <source>
        <dbReference type="EMBL" id="EMR01955.1"/>
    </source>
</evidence>
<feature type="compositionally biased region" description="Polar residues" evidence="3">
    <location>
        <begin position="601"/>
        <end position="619"/>
    </location>
</feature>
<dbReference type="OrthoDB" id="9814383at2"/>
<feature type="signal peptide" evidence="4">
    <location>
        <begin position="1"/>
        <end position="20"/>
    </location>
</feature>
<feature type="binding site" evidence="2">
    <location>
        <position position="354"/>
    </location>
    <ligand>
        <name>Zn(2+)</name>
        <dbReference type="ChEBI" id="CHEBI:29105"/>
        <note>catalytic</note>
    </ligand>
</feature>
<feature type="region of interest" description="Disordered" evidence="3">
    <location>
        <begin position="592"/>
        <end position="619"/>
    </location>
</feature>
<dbReference type="Gene3D" id="1.10.390.10">
    <property type="entry name" value="Neutral Protease Domain 2"/>
    <property type="match status" value="1"/>
</dbReference>
<dbReference type="SUPFAM" id="SSF55486">
    <property type="entry name" value="Metalloproteases ('zincins'), catalytic domain"/>
    <property type="match status" value="1"/>
</dbReference>
<evidence type="ECO:0000259" key="5">
    <source>
        <dbReference type="Pfam" id="PF01433"/>
    </source>
</evidence>
<dbReference type="PATRIC" id="fig|1279009.4.peg.2930"/>
<keyword evidence="6" id="KW-0031">Aminopeptidase</keyword>
<dbReference type="PANTHER" id="PTHR45726:SF3">
    <property type="entry name" value="LEUKOTRIENE A-4 HYDROLASE"/>
    <property type="match status" value="1"/>
</dbReference>
<sequence length="619" mass="70658">MQKPLLITLSFCLLQLAAYAQPDRWQQRAEYTMAVEMDVTTNRYTGTQKLVYYNNSPDTLHRVFYHLFFNAFQPGSEMDVRSRTIEDPDPRVGSRIQALKPDEIGYLRVQHLEQDGRQLAMTEKGTILEVQLAKPLLPGKKTTLDMRFEGQVPLQIRRSGRDSQEGIRLTMTQWYPKMAEYDYEGWHPYAYIGREFHGVWGDFDVKLTLDASYVVGGSGYLQNPQEVGHGYAQGAKPKAGGQRLTWHFKAPNVHDFAWAADPDYVHDVVQVPGGPTLHFLYQNDPAYAPAWKQAQPYVVKAFEVMNRDFGVYPYKQYSIIQGGDGGMEYAMATMVTGKRSLKSLVGVSVHELVHSWYQMVLGTNEALYPWMDEGFTSYASDHVMNIIFEEGKANPHLSSIRGYISNVKSGQQEPLTTHADRYMRNRTYGVNSYSKGSVLLSQLSYVMGEEKMMQGMRRYYNTWKFKHPNPTDFKRVMEKTSGMELDWLFLEWIGTTNSIDYGIRSVSASGATTKVRLQRIGELPMPLDLVVTYTDGSQEYVYIPLRMMMGQKSETLGMSRTVAADWPWVFPDYELTLSRPIGDIRSLEIDPSGRLADTDRSNNAWPSPENGNTFKRQAP</sequence>
<keyword evidence="6" id="KW-0645">Protease</keyword>
<dbReference type="Proteomes" id="UP000011910">
    <property type="component" value="Unassembled WGS sequence"/>
</dbReference>
<dbReference type="RefSeq" id="WP_009196277.1">
    <property type="nucleotide sequence ID" value="NZ_AODQ01000080.1"/>
</dbReference>
<dbReference type="GO" id="GO:0008270">
    <property type="term" value="F:zinc ion binding"/>
    <property type="evidence" value="ECO:0007669"/>
    <property type="project" value="InterPro"/>
</dbReference>
<dbReference type="Pfam" id="PF01433">
    <property type="entry name" value="Peptidase_M1"/>
    <property type="match status" value="1"/>
</dbReference>
<feature type="domain" description="Peptidase M1 membrane alanine aminopeptidase" evidence="5">
    <location>
        <begin position="337"/>
        <end position="492"/>
    </location>
</feature>
<dbReference type="STRING" id="1279009.ADICEAN_02890"/>
<evidence type="ECO:0000256" key="2">
    <source>
        <dbReference type="PIRSR" id="PIRSR634015-3"/>
    </source>
</evidence>
<evidence type="ECO:0000256" key="1">
    <source>
        <dbReference type="PIRSR" id="PIRSR634015-1"/>
    </source>
</evidence>
<keyword evidence="2" id="KW-0479">Metal-binding</keyword>
<comment type="cofactor">
    <cofactor evidence="2">
        <name>Zn(2+)</name>
        <dbReference type="ChEBI" id="CHEBI:29105"/>
    </cofactor>
    <text evidence="2">Binds 1 zinc ion per subunit.</text>
</comment>
<name>M7NJI0_9BACT</name>
<comment type="caution">
    <text evidence="6">The sequence shown here is derived from an EMBL/GenBank/DDBJ whole genome shotgun (WGS) entry which is preliminary data.</text>
</comment>
<feature type="binding site" evidence="2">
    <location>
        <position position="373"/>
    </location>
    <ligand>
        <name>Zn(2+)</name>
        <dbReference type="ChEBI" id="CHEBI:29105"/>
        <note>catalytic</note>
    </ligand>
</feature>
<evidence type="ECO:0000256" key="3">
    <source>
        <dbReference type="SAM" id="MobiDB-lite"/>
    </source>
</evidence>
<evidence type="ECO:0000313" key="7">
    <source>
        <dbReference type="Proteomes" id="UP000011910"/>
    </source>
</evidence>
<dbReference type="GO" id="GO:0008237">
    <property type="term" value="F:metallopeptidase activity"/>
    <property type="evidence" value="ECO:0007669"/>
    <property type="project" value="InterPro"/>
</dbReference>
<protein>
    <submittedName>
        <fullName evidence="6">Aminopeptidase N</fullName>
    </submittedName>
</protein>
<dbReference type="eggNOG" id="COG0308">
    <property type="taxonomic scope" value="Bacteria"/>
</dbReference>
<dbReference type="PANTHER" id="PTHR45726">
    <property type="entry name" value="LEUKOTRIENE A-4 HYDROLASE"/>
    <property type="match status" value="1"/>
</dbReference>
<keyword evidence="4" id="KW-0732">Signal</keyword>
<reference evidence="6 7" key="1">
    <citation type="journal article" date="2013" name="Genome Announc.">
        <title>Draft Genome Sequence of Cesiribacter andamanensis Strain AMV16T, Isolated from a Soil Sample from a Mud Volcano in the Andaman Islands, India.</title>
        <authorList>
            <person name="Shivaji S."/>
            <person name="Ara S."/>
            <person name="Begum Z."/>
            <person name="Srinivas T.N."/>
            <person name="Singh A."/>
            <person name="Kumar Pinnaka A."/>
        </authorList>
    </citation>
    <scope>NUCLEOTIDE SEQUENCE [LARGE SCALE GENOMIC DNA]</scope>
    <source>
        <strain evidence="6 7">AMV16</strain>
    </source>
</reference>
<dbReference type="InterPro" id="IPR014782">
    <property type="entry name" value="Peptidase_M1_dom"/>
</dbReference>
<dbReference type="InterPro" id="IPR034015">
    <property type="entry name" value="M1_LTA4H"/>
</dbReference>
<accession>M7NJI0</accession>
<dbReference type="EMBL" id="AODQ01000080">
    <property type="protein sequence ID" value="EMR01955.1"/>
    <property type="molecule type" value="Genomic_DNA"/>
</dbReference>
<feature type="binding site" evidence="2">
    <location>
        <position position="350"/>
    </location>
    <ligand>
        <name>Zn(2+)</name>
        <dbReference type="ChEBI" id="CHEBI:29105"/>
        <note>catalytic</note>
    </ligand>
</feature>